<sequence>MHSTSDTSWYAEFYGEIRLVKLKRGLVCSSNQKPQRPTTTYSASLHQPNSSMTPLVYVGERGDGAYSTAKTRLLGNTVILVILNSVGARSKHVMKHITAKYLFHYEL</sequence>
<name>A0AAE1HJZ8_9NEOP</name>
<protein>
    <submittedName>
        <fullName evidence="1">Protein winged eye</fullName>
    </submittedName>
</protein>
<proteinExistence type="predicted"/>
<comment type="caution">
    <text evidence="1">The sequence shown here is derived from an EMBL/GenBank/DDBJ whole genome shotgun (WGS) entry which is preliminary data.</text>
</comment>
<dbReference type="Proteomes" id="UP001219518">
    <property type="component" value="Unassembled WGS sequence"/>
</dbReference>
<dbReference type="AlphaFoldDB" id="A0AAE1HJZ8"/>
<reference evidence="1" key="1">
    <citation type="submission" date="2021-07" db="EMBL/GenBank/DDBJ databases">
        <authorList>
            <person name="Catto M.A."/>
            <person name="Jacobson A."/>
            <person name="Kennedy G."/>
            <person name="Labadie P."/>
            <person name="Hunt B.G."/>
            <person name="Srinivasan R."/>
        </authorList>
    </citation>
    <scope>NUCLEOTIDE SEQUENCE</scope>
    <source>
        <strain evidence="1">PL_HMW_Pooled</strain>
        <tissue evidence="1">Head</tissue>
    </source>
</reference>
<dbReference type="EMBL" id="JAHWGI010001108">
    <property type="protein sequence ID" value="KAK3922719.1"/>
    <property type="molecule type" value="Genomic_DNA"/>
</dbReference>
<reference evidence="1" key="2">
    <citation type="journal article" date="2023" name="BMC Genomics">
        <title>Pest status, molecular evolution, and epigenetic factors derived from the genome assembly of Frankliniella fusca, a thysanopteran phytovirus vector.</title>
        <authorList>
            <person name="Catto M.A."/>
            <person name="Labadie P.E."/>
            <person name="Jacobson A.L."/>
            <person name="Kennedy G.G."/>
            <person name="Srinivasan R."/>
            <person name="Hunt B.G."/>
        </authorList>
    </citation>
    <scope>NUCLEOTIDE SEQUENCE</scope>
    <source>
        <strain evidence="1">PL_HMW_Pooled</strain>
    </source>
</reference>
<keyword evidence="2" id="KW-1185">Reference proteome</keyword>
<evidence type="ECO:0000313" key="1">
    <source>
        <dbReference type="EMBL" id="KAK3922719.1"/>
    </source>
</evidence>
<accession>A0AAE1HJZ8</accession>
<evidence type="ECO:0000313" key="2">
    <source>
        <dbReference type="Proteomes" id="UP001219518"/>
    </source>
</evidence>
<organism evidence="1 2">
    <name type="scientific">Frankliniella fusca</name>
    <dbReference type="NCBI Taxonomy" id="407009"/>
    <lineage>
        <taxon>Eukaryota</taxon>
        <taxon>Metazoa</taxon>
        <taxon>Ecdysozoa</taxon>
        <taxon>Arthropoda</taxon>
        <taxon>Hexapoda</taxon>
        <taxon>Insecta</taxon>
        <taxon>Pterygota</taxon>
        <taxon>Neoptera</taxon>
        <taxon>Paraneoptera</taxon>
        <taxon>Thysanoptera</taxon>
        <taxon>Terebrantia</taxon>
        <taxon>Thripoidea</taxon>
        <taxon>Thripidae</taxon>
        <taxon>Frankliniella</taxon>
    </lineage>
</organism>
<gene>
    <name evidence="1" type="ORF">KUF71_000121</name>
</gene>